<dbReference type="OrthoDB" id="717843at2759"/>
<reference evidence="2" key="3">
    <citation type="submission" date="2018-08" db="UniProtKB">
        <authorList>
            <consortium name="EnsemblPlants"/>
        </authorList>
    </citation>
    <scope>IDENTIFICATION</scope>
    <source>
        <strain evidence="2">cv. Bd21</strain>
    </source>
</reference>
<evidence type="ECO:0000313" key="1">
    <source>
        <dbReference type="EMBL" id="PNT78343.1"/>
    </source>
</evidence>
<sequence>GHYSLLPRVLERGRTVAAGVVSMSGGVSGSADSPARPSGDGGEWRRIYDRVESMLPRVEALAADRARLDAAYEAEKASDSEHLARLLQAEASRSRWKAAYMELPPGANPKLAELQENDLEDSRDCEHLIDIENSQLK</sequence>
<dbReference type="Gramene" id="PNT78343">
    <property type="protein sequence ID" value="PNT78343"/>
    <property type="gene ID" value="BRADI_1g77865v3"/>
</dbReference>
<dbReference type="STRING" id="15368.A0A2K2DVN3"/>
<dbReference type="EnsemblPlants" id="PNT78343">
    <property type="protein sequence ID" value="PNT78343"/>
    <property type="gene ID" value="BRADI_1g77865v3"/>
</dbReference>
<accession>A0A2K2DVN3</accession>
<protein>
    <submittedName>
        <fullName evidence="1 2">Uncharacterized protein</fullName>
    </submittedName>
</protein>
<dbReference type="PANTHER" id="PTHR35992:SF6">
    <property type="entry name" value="RING-TYPE E3 UBIQUITIN TRANSFERASE"/>
    <property type="match status" value="1"/>
</dbReference>
<name>A0A2K2DVN3_BRADI</name>
<dbReference type="EMBL" id="CM000880">
    <property type="protein sequence ID" value="PNT78343.1"/>
    <property type="molecule type" value="Genomic_DNA"/>
</dbReference>
<evidence type="ECO:0000313" key="3">
    <source>
        <dbReference type="Proteomes" id="UP000008810"/>
    </source>
</evidence>
<reference evidence="1" key="2">
    <citation type="submission" date="2017-06" db="EMBL/GenBank/DDBJ databases">
        <title>WGS assembly of Brachypodium distachyon.</title>
        <authorList>
            <consortium name="The International Brachypodium Initiative"/>
            <person name="Lucas S."/>
            <person name="Harmon-Smith M."/>
            <person name="Lail K."/>
            <person name="Tice H."/>
            <person name="Grimwood J."/>
            <person name="Bruce D."/>
            <person name="Barry K."/>
            <person name="Shu S."/>
            <person name="Lindquist E."/>
            <person name="Wang M."/>
            <person name="Pitluck S."/>
            <person name="Vogel J.P."/>
            <person name="Garvin D.F."/>
            <person name="Mockler T.C."/>
            <person name="Schmutz J."/>
            <person name="Rokhsar D."/>
            <person name="Bevan M.W."/>
        </authorList>
    </citation>
    <scope>NUCLEOTIDE SEQUENCE</scope>
    <source>
        <strain evidence="1">Bd21</strain>
    </source>
</reference>
<feature type="non-terminal residue" evidence="1">
    <location>
        <position position="1"/>
    </location>
</feature>
<proteinExistence type="predicted"/>
<dbReference type="Proteomes" id="UP000008810">
    <property type="component" value="Chromosome 1"/>
</dbReference>
<dbReference type="InParanoid" id="A0A2K2DVN3"/>
<organism evidence="1">
    <name type="scientific">Brachypodium distachyon</name>
    <name type="common">Purple false brome</name>
    <name type="synonym">Trachynia distachya</name>
    <dbReference type="NCBI Taxonomy" id="15368"/>
    <lineage>
        <taxon>Eukaryota</taxon>
        <taxon>Viridiplantae</taxon>
        <taxon>Streptophyta</taxon>
        <taxon>Embryophyta</taxon>
        <taxon>Tracheophyta</taxon>
        <taxon>Spermatophyta</taxon>
        <taxon>Magnoliopsida</taxon>
        <taxon>Liliopsida</taxon>
        <taxon>Poales</taxon>
        <taxon>Poaceae</taxon>
        <taxon>BOP clade</taxon>
        <taxon>Pooideae</taxon>
        <taxon>Stipodae</taxon>
        <taxon>Brachypodieae</taxon>
        <taxon>Brachypodium</taxon>
    </lineage>
</organism>
<gene>
    <name evidence="1" type="ORF">BRADI_1g77865v3</name>
</gene>
<dbReference type="AlphaFoldDB" id="A0A2K2DVN3"/>
<evidence type="ECO:0000313" key="2">
    <source>
        <dbReference type="EnsemblPlants" id="PNT78343"/>
    </source>
</evidence>
<feature type="non-terminal residue" evidence="1">
    <location>
        <position position="137"/>
    </location>
</feature>
<reference evidence="1 2" key="1">
    <citation type="journal article" date="2010" name="Nature">
        <title>Genome sequencing and analysis of the model grass Brachypodium distachyon.</title>
        <authorList>
            <consortium name="International Brachypodium Initiative"/>
        </authorList>
    </citation>
    <scope>NUCLEOTIDE SEQUENCE [LARGE SCALE GENOMIC DNA]</scope>
    <source>
        <strain evidence="1 2">Bd21</strain>
    </source>
</reference>
<keyword evidence="3" id="KW-1185">Reference proteome</keyword>
<dbReference type="PANTHER" id="PTHR35992">
    <property type="entry name" value="CYTOMATRIX PROTEIN-LIKE PROTEIN"/>
    <property type="match status" value="1"/>
</dbReference>